<dbReference type="PANTHER" id="PTHR33936:SF15">
    <property type="entry name" value="C2H2-TYPE DOMAIN-CONTAINING PROTEIN"/>
    <property type="match status" value="1"/>
</dbReference>
<dbReference type="FunCoup" id="E3MMV4">
    <property type="interactions" value="1755"/>
</dbReference>
<feature type="domain" description="C2H2-type" evidence="2">
    <location>
        <begin position="207"/>
        <end position="228"/>
    </location>
</feature>
<feature type="compositionally biased region" description="Basic residues" evidence="1">
    <location>
        <begin position="729"/>
        <end position="739"/>
    </location>
</feature>
<proteinExistence type="predicted"/>
<dbReference type="EMBL" id="DS268458">
    <property type="protein sequence ID" value="EFP05114.1"/>
    <property type="molecule type" value="Genomic_DNA"/>
</dbReference>
<dbReference type="InterPro" id="IPR013087">
    <property type="entry name" value="Znf_C2H2_type"/>
</dbReference>
<name>E3MMV4_CAERE</name>
<dbReference type="STRING" id="31234.E3MMV4"/>
<dbReference type="InParanoid" id="E3MMV4"/>
<organism evidence="4">
    <name type="scientific">Caenorhabditis remanei</name>
    <name type="common">Caenorhabditis vulgaris</name>
    <dbReference type="NCBI Taxonomy" id="31234"/>
    <lineage>
        <taxon>Eukaryota</taxon>
        <taxon>Metazoa</taxon>
        <taxon>Ecdysozoa</taxon>
        <taxon>Nematoda</taxon>
        <taxon>Chromadorea</taxon>
        <taxon>Rhabditida</taxon>
        <taxon>Rhabditina</taxon>
        <taxon>Rhabditomorpha</taxon>
        <taxon>Rhabditoidea</taxon>
        <taxon>Rhabditidae</taxon>
        <taxon>Peloderinae</taxon>
        <taxon>Caenorhabditis</taxon>
    </lineage>
</organism>
<dbReference type="eggNOG" id="ENOG502RT8E">
    <property type="taxonomic scope" value="Eukaryota"/>
</dbReference>
<dbReference type="OMA" id="HHARMIR"/>
<protein>
    <recommendedName>
        <fullName evidence="2">C2H2-type domain-containing protein</fullName>
    </recommendedName>
</protein>
<evidence type="ECO:0000256" key="1">
    <source>
        <dbReference type="SAM" id="MobiDB-lite"/>
    </source>
</evidence>
<dbReference type="AlphaFoldDB" id="E3MMV4"/>
<dbReference type="GO" id="GO:0040027">
    <property type="term" value="P:negative regulation of vulval development"/>
    <property type="evidence" value="ECO:0007669"/>
    <property type="project" value="EnsemblMetazoa"/>
</dbReference>
<keyword evidence="4" id="KW-1185">Reference proteome</keyword>
<reference evidence="3" key="1">
    <citation type="submission" date="2007-07" db="EMBL/GenBank/DDBJ databases">
        <title>PCAP assembly of the Caenorhabditis remanei genome.</title>
        <authorList>
            <consortium name="The Caenorhabditis remanei Sequencing Consortium"/>
            <person name="Wilson R.K."/>
        </authorList>
    </citation>
    <scope>NUCLEOTIDE SEQUENCE [LARGE SCALE GENOMIC DNA]</scope>
    <source>
        <strain evidence="3">PB4641</strain>
    </source>
</reference>
<evidence type="ECO:0000259" key="2">
    <source>
        <dbReference type="PROSITE" id="PS00028"/>
    </source>
</evidence>
<evidence type="ECO:0000313" key="4">
    <source>
        <dbReference type="Proteomes" id="UP000008281"/>
    </source>
</evidence>
<dbReference type="PANTHER" id="PTHR33936">
    <property type="entry name" value="PROTEIN CBG17840"/>
    <property type="match status" value="1"/>
</dbReference>
<feature type="region of interest" description="Disordered" evidence="1">
    <location>
        <begin position="702"/>
        <end position="739"/>
    </location>
</feature>
<dbReference type="OrthoDB" id="5803649at2759"/>
<accession>E3MMV4</accession>
<dbReference type="Proteomes" id="UP000008281">
    <property type="component" value="Unassembled WGS sequence"/>
</dbReference>
<evidence type="ECO:0000313" key="3">
    <source>
        <dbReference type="EMBL" id="EFP05114.1"/>
    </source>
</evidence>
<gene>
    <name evidence="3" type="ORF">CRE_04033</name>
</gene>
<dbReference type="InterPro" id="IPR052797">
    <property type="entry name" value="RegFact_GeneExpr_CellDeath"/>
</dbReference>
<sequence>MSLQGIEDIGAYPVADDSGDLLDPNMIPTAATEVVMSGDGIERRFAEGGDDEDTYQYEYAYEDDNDEQQHHHPHLEIGEEEVVVTEEADYSQHWKEEKKMNLYDVLDGKMYMEDPKTEKRSRLDDQAFTSVYQHGTPGSRGTPSDYPYPVEEYREYSVYSNQKSNVSGDRTCQGCGMTLRRSVFYHHARMIREKGACNLFTPQRFPCTQCDARIGTLEKLCQHMEQIHQAPTQIKTISFTNEEDFKQFRIELEGKGGNFRMARGNKKNKKGVVQYFRCNRLQTLSRSQTFRPVDNPALDDLPSNRKRGRLHQQELRAQSAKQVIRTENSCTAFYNKAYLDNGTIEVRFCDHHLHDDEKLRLPEAVRMRVIELARKNLPHVVILMIVKDERFKYCERNSANDRRIQDMKTQDIRQVLAGNNRSEKSKAPIFFTHCSNSKASARLSRGEVPRDISYDRSMNAMPLAEDDPLRPWTDVRPAAKIDRCSLSHSELRYLDLFDSNREEIMAKLNERTRIEQDKKSLFDSFIHRLSSSQEVIKHLHYRQLDPSESTLMKLKKAHIYLQKIEEHLLNPRREQSNPVRVTSYIRMMEEEARNVERSRQSGAIPGVGGINADDIDVVGIDDEEYHHHMNLHDVVGEEEVGYMDDQEDGEDMELRRAIEEVEEDDYPIVEEEVMDHNVEEVESEVVVEEVVEESIAHEEEVEIDNVEEVRHEDEDVDEDTEPTVTRAGRVVKKKSQFDA</sequence>
<dbReference type="PROSITE" id="PS00028">
    <property type="entry name" value="ZINC_FINGER_C2H2_1"/>
    <property type="match status" value="1"/>
</dbReference>
<dbReference type="HOGENOM" id="CLU_011559_0_0_1"/>